<organism evidence="2 3">
    <name type="scientific">Plasmodium falciparum Tanzania</name>
    <name type="common">2000708</name>
    <dbReference type="NCBI Taxonomy" id="1036725"/>
    <lineage>
        <taxon>Eukaryota</taxon>
        <taxon>Sar</taxon>
        <taxon>Alveolata</taxon>
        <taxon>Apicomplexa</taxon>
        <taxon>Aconoidasida</taxon>
        <taxon>Haemosporida</taxon>
        <taxon>Plasmodiidae</taxon>
        <taxon>Plasmodium</taxon>
        <taxon>Plasmodium (Laverania)</taxon>
    </lineage>
</organism>
<accession>A0A024VY02</accession>
<feature type="compositionally biased region" description="Basic residues" evidence="1">
    <location>
        <begin position="1"/>
        <end position="22"/>
    </location>
</feature>
<evidence type="ECO:0000313" key="3">
    <source>
        <dbReference type="Proteomes" id="UP000030708"/>
    </source>
</evidence>
<dbReference type="Proteomes" id="UP000030708">
    <property type="component" value="Unassembled WGS sequence"/>
</dbReference>
<proteinExistence type="predicted"/>
<dbReference type="AlphaFoldDB" id="A0A024VY02"/>
<reference evidence="2 3" key="2">
    <citation type="submission" date="2013-02" db="EMBL/GenBank/DDBJ databases">
        <title>The Genome Sequence of Plasmodium falciparum Tanzania (2000708).</title>
        <authorList>
            <consortium name="The Broad Institute Genome Sequencing Platform"/>
            <consortium name="The Broad Institute Genome Sequencing Center for Infectious Disease"/>
            <person name="Neafsey D."/>
            <person name="Cheeseman I."/>
            <person name="Volkman S."/>
            <person name="Adams J."/>
            <person name="Walker B."/>
            <person name="Young S.K."/>
            <person name="Zeng Q."/>
            <person name="Gargeya S."/>
            <person name="Fitzgerald M."/>
            <person name="Haas B."/>
            <person name="Abouelleil A."/>
            <person name="Alvarado L."/>
            <person name="Arachchi H.M."/>
            <person name="Berlin A.M."/>
            <person name="Chapman S.B."/>
            <person name="Dewar J."/>
            <person name="Goldberg J."/>
            <person name="Griggs A."/>
            <person name="Gujja S."/>
            <person name="Hansen M."/>
            <person name="Howarth C."/>
            <person name="Imamovic A."/>
            <person name="Larimer J."/>
            <person name="McCowan C."/>
            <person name="Murphy C."/>
            <person name="Neiman D."/>
            <person name="Pearson M."/>
            <person name="Priest M."/>
            <person name="Roberts A."/>
            <person name="Saif S."/>
            <person name="Shea T."/>
            <person name="Sisk P."/>
            <person name="Sykes S."/>
            <person name="Wortman J."/>
            <person name="Nusbaum C."/>
            <person name="Birren B."/>
        </authorList>
    </citation>
    <scope>NUCLEOTIDE SEQUENCE [LARGE SCALE GENOMIC DNA]</scope>
    <source>
        <strain evidence="3">Tanzania (2000708)</strain>
    </source>
</reference>
<sequence length="426" mass="51067">MKSNKRKLKNNNNNNKKKKKKIYINSSSTNEDINIVNNIDTKNQEDGNQKSTTEYVNKNINQHTFEELFFEKYDIYFMKAELHKDTEYRLNKNNIDKNFKLLKNICDNYLSGFNKSYVNYSSIREHYILTYLGEENYKIYRQIVSDYFSSNENSYKELLQTDCQELLTSIFDIALDKPNELNIENIQNFNKLLWDKVNKLNVNELNYVLQDLKKLKNRLYIYPCSYDNQIGRMNLILNNQKPIKKEHILNLNVNDNIKELLLKEYKNFTFPIDYIKELILKKKFSKHKDNDKIGIIYILAEETIHLYENSAKDVEPFSEDQLNTLRAQVLKKSKKNIIEGSPQEEESFHSSLYDVENNQIRKILYMIKEDLEKQKKKNKLDEVDKEYEEEQKTHIDATEYHKNLPELEEMNKLSEDVFYMKLPFVE</sequence>
<dbReference type="EMBL" id="KI926569">
    <property type="protein sequence ID" value="ETW33564.1"/>
    <property type="molecule type" value="Genomic_DNA"/>
</dbReference>
<feature type="region of interest" description="Disordered" evidence="1">
    <location>
        <begin position="1"/>
        <end position="23"/>
    </location>
</feature>
<reference evidence="2 3" key="1">
    <citation type="submission" date="2013-02" db="EMBL/GenBank/DDBJ databases">
        <title>The Genome Annotation of Plasmodium falciparum Tanzania (2000708).</title>
        <authorList>
            <consortium name="The Broad Institute Genome Sequencing Platform"/>
            <consortium name="The Broad Institute Genome Sequencing Center for Infectious Disease"/>
            <person name="Neafsey D."/>
            <person name="Hoffman S."/>
            <person name="Volkman S."/>
            <person name="Rosenthal P."/>
            <person name="Walker B."/>
            <person name="Young S.K."/>
            <person name="Zeng Q."/>
            <person name="Gargeya S."/>
            <person name="Fitzgerald M."/>
            <person name="Haas B."/>
            <person name="Abouelleil A."/>
            <person name="Allen A.W."/>
            <person name="Alvarado L."/>
            <person name="Arachchi H.M."/>
            <person name="Berlin A.M."/>
            <person name="Chapman S.B."/>
            <person name="Gainer-Dewar J."/>
            <person name="Goldberg J."/>
            <person name="Griggs A."/>
            <person name="Gujja S."/>
            <person name="Hansen M."/>
            <person name="Howarth C."/>
            <person name="Imamovic A."/>
            <person name="Ireland A."/>
            <person name="Larimer J."/>
            <person name="McCowan C."/>
            <person name="Murphy C."/>
            <person name="Pearson M."/>
            <person name="Poon T.W."/>
            <person name="Priest M."/>
            <person name="Roberts A."/>
            <person name="Saif S."/>
            <person name="Shea T."/>
            <person name="Sisk P."/>
            <person name="Sykes S."/>
            <person name="Wortman J."/>
            <person name="Nusbaum C."/>
            <person name="Birren B."/>
        </authorList>
    </citation>
    <scope>NUCLEOTIDE SEQUENCE [LARGE SCALE GENOMIC DNA]</scope>
    <source>
        <strain evidence="3">Tanzania (2000708)</strain>
    </source>
</reference>
<gene>
    <name evidence="2" type="ORF">PFTANZ_05691</name>
</gene>
<evidence type="ECO:0000256" key="1">
    <source>
        <dbReference type="SAM" id="MobiDB-lite"/>
    </source>
</evidence>
<protein>
    <submittedName>
        <fullName evidence="2">Uncharacterized protein</fullName>
    </submittedName>
</protein>
<evidence type="ECO:0000313" key="2">
    <source>
        <dbReference type="EMBL" id="ETW33564.1"/>
    </source>
</evidence>
<name>A0A024VY02_PLAFA</name>